<accession>A0A0S3RKS2</accession>
<organism evidence="1 2">
    <name type="scientific">Vigna angularis var. angularis</name>
    <dbReference type="NCBI Taxonomy" id="157739"/>
    <lineage>
        <taxon>Eukaryota</taxon>
        <taxon>Viridiplantae</taxon>
        <taxon>Streptophyta</taxon>
        <taxon>Embryophyta</taxon>
        <taxon>Tracheophyta</taxon>
        <taxon>Spermatophyta</taxon>
        <taxon>Magnoliopsida</taxon>
        <taxon>eudicotyledons</taxon>
        <taxon>Gunneridae</taxon>
        <taxon>Pentapetalae</taxon>
        <taxon>rosids</taxon>
        <taxon>fabids</taxon>
        <taxon>Fabales</taxon>
        <taxon>Fabaceae</taxon>
        <taxon>Papilionoideae</taxon>
        <taxon>50 kb inversion clade</taxon>
        <taxon>NPAAA clade</taxon>
        <taxon>indigoferoid/millettioid clade</taxon>
        <taxon>Phaseoleae</taxon>
        <taxon>Vigna</taxon>
    </lineage>
</organism>
<protein>
    <submittedName>
        <fullName evidence="1">Uncharacterized protein</fullName>
    </submittedName>
</protein>
<evidence type="ECO:0000313" key="1">
    <source>
        <dbReference type="EMBL" id="BAT81211.1"/>
    </source>
</evidence>
<evidence type="ECO:0000313" key="2">
    <source>
        <dbReference type="Proteomes" id="UP000291084"/>
    </source>
</evidence>
<proteinExistence type="predicted"/>
<dbReference type="Proteomes" id="UP000291084">
    <property type="component" value="Chromosome 3"/>
</dbReference>
<reference evidence="1 2" key="1">
    <citation type="journal article" date="2015" name="Sci. Rep.">
        <title>The power of single molecule real-time sequencing technology in the de novo assembly of a eukaryotic genome.</title>
        <authorList>
            <person name="Sakai H."/>
            <person name="Naito K."/>
            <person name="Ogiso-Tanaka E."/>
            <person name="Takahashi Y."/>
            <person name="Iseki K."/>
            <person name="Muto C."/>
            <person name="Satou K."/>
            <person name="Teruya K."/>
            <person name="Shiroma A."/>
            <person name="Shimoji M."/>
            <person name="Hirano T."/>
            <person name="Itoh T."/>
            <person name="Kaga A."/>
            <person name="Tomooka N."/>
        </authorList>
    </citation>
    <scope>NUCLEOTIDE SEQUENCE [LARGE SCALE GENOMIC DNA]</scope>
    <source>
        <strain evidence="2">cv. Shumari</strain>
    </source>
</reference>
<sequence>MMKLGSFHYPSGMCTAKQLPVKLSRYVCTMMELCVLSRIIECFYFMDIWGNIISLSSFPVPLLSIFQSSIFS</sequence>
<dbReference type="EMBL" id="AP015036">
    <property type="protein sequence ID" value="BAT81211.1"/>
    <property type="molecule type" value="Genomic_DNA"/>
</dbReference>
<keyword evidence="2" id="KW-1185">Reference proteome</keyword>
<gene>
    <name evidence="1" type="primary">Vigan.03G088700</name>
    <name evidence="1" type="ORF">VIGAN_03088700</name>
</gene>
<name>A0A0S3RKS2_PHAAN</name>
<dbReference type="AlphaFoldDB" id="A0A0S3RKS2"/>